<dbReference type="EMBL" id="GBXM01030440">
    <property type="protein sequence ID" value="JAH78137.1"/>
    <property type="molecule type" value="Transcribed_RNA"/>
</dbReference>
<protein>
    <submittedName>
        <fullName evidence="1">Uncharacterized protein</fullName>
    </submittedName>
</protein>
<sequence length="36" mass="4170">MCQRGPSKRIICCLFFLRGLISELSSLSFPLIRRVE</sequence>
<evidence type="ECO:0000313" key="1">
    <source>
        <dbReference type="EMBL" id="JAH78137.1"/>
    </source>
</evidence>
<organism evidence="1">
    <name type="scientific">Anguilla anguilla</name>
    <name type="common">European freshwater eel</name>
    <name type="synonym">Muraena anguilla</name>
    <dbReference type="NCBI Taxonomy" id="7936"/>
    <lineage>
        <taxon>Eukaryota</taxon>
        <taxon>Metazoa</taxon>
        <taxon>Chordata</taxon>
        <taxon>Craniata</taxon>
        <taxon>Vertebrata</taxon>
        <taxon>Euteleostomi</taxon>
        <taxon>Actinopterygii</taxon>
        <taxon>Neopterygii</taxon>
        <taxon>Teleostei</taxon>
        <taxon>Anguilliformes</taxon>
        <taxon>Anguillidae</taxon>
        <taxon>Anguilla</taxon>
    </lineage>
</organism>
<accession>A0A0E9VJ87</accession>
<dbReference type="AlphaFoldDB" id="A0A0E9VJ87"/>
<reference evidence="1" key="1">
    <citation type="submission" date="2014-11" db="EMBL/GenBank/DDBJ databases">
        <authorList>
            <person name="Amaro Gonzalez C."/>
        </authorList>
    </citation>
    <scope>NUCLEOTIDE SEQUENCE</scope>
</reference>
<name>A0A0E9VJ87_ANGAN</name>
<proteinExistence type="predicted"/>
<reference evidence="1" key="2">
    <citation type="journal article" date="2015" name="Fish Shellfish Immunol.">
        <title>Early steps in the European eel (Anguilla anguilla)-Vibrio vulnificus interaction in the gills: Role of the RtxA13 toxin.</title>
        <authorList>
            <person name="Callol A."/>
            <person name="Pajuelo D."/>
            <person name="Ebbesson L."/>
            <person name="Teles M."/>
            <person name="MacKenzie S."/>
            <person name="Amaro C."/>
        </authorList>
    </citation>
    <scope>NUCLEOTIDE SEQUENCE</scope>
</reference>